<dbReference type="InterPro" id="IPR001633">
    <property type="entry name" value="EAL_dom"/>
</dbReference>
<gene>
    <name evidence="2" type="ORF">IPK02_17300</name>
</gene>
<name>A0A935T9L5_9PROT</name>
<comment type="caution">
    <text evidence="2">The sequence shown here is derived from an EMBL/GenBank/DDBJ whole genome shotgun (WGS) entry which is preliminary data.</text>
</comment>
<evidence type="ECO:0000259" key="1">
    <source>
        <dbReference type="PROSITE" id="PS50883"/>
    </source>
</evidence>
<dbReference type="InterPro" id="IPR035919">
    <property type="entry name" value="EAL_sf"/>
</dbReference>
<dbReference type="Gene3D" id="3.20.20.450">
    <property type="entry name" value="EAL domain"/>
    <property type="match status" value="1"/>
</dbReference>
<accession>A0A935T9L5</accession>
<dbReference type="SUPFAM" id="SSF141868">
    <property type="entry name" value="EAL domain-like"/>
    <property type="match status" value="1"/>
</dbReference>
<evidence type="ECO:0000313" key="2">
    <source>
        <dbReference type="EMBL" id="MBK7955560.1"/>
    </source>
</evidence>
<organism evidence="2 3">
    <name type="scientific">Candidatus Accumulibacter affinis</name>
    <dbReference type="NCBI Taxonomy" id="2954384"/>
    <lineage>
        <taxon>Bacteria</taxon>
        <taxon>Pseudomonadati</taxon>
        <taxon>Pseudomonadota</taxon>
        <taxon>Betaproteobacteria</taxon>
        <taxon>Candidatus Accumulibacter</taxon>
    </lineage>
</organism>
<dbReference type="PANTHER" id="PTHR33121:SF76">
    <property type="entry name" value="SIGNALING PROTEIN"/>
    <property type="match status" value="1"/>
</dbReference>
<dbReference type="GO" id="GO:0071111">
    <property type="term" value="F:cyclic-guanylate-specific phosphodiesterase activity"/>
    <property type="evidence" value="ECO:0007669"/>
    <property type="project" value="InterPro"/>
</dbReference>
<dbReference type="InterPro" id="IPR050706">
    <property type="entry name" value="Cyclic-di-GMP_PDE-like"/>
</dbReference>
<dbReference type="AlphaFoldDB" id="A0A935T9L5"/>
<dbReference type="Proteomes" id="UP000706151">
    <property type="component" value="Unassembled WGS sequence"/>
</dbReference>
<dbReference type="Pfam" id="PF00563">
    <property type="entry name" value="EAL"/>
    <property type="match status" value="1"/>
</dbReference>
<dbReference type="EMBL" id="JADJOT010000010">
    <property type="protein sequence ID" value="MBK7955560.1"/>
    <property type="molecule type" value="Genomic_DNA"/>
</dbReference>
<dbReference type="PANTHER" id="PTHR33121">
    <property type="entry name" value="CYCLIC DI-GMP PHOSPHODIESTERASE PDEF"/>
    <property type="match status" value="1"/>
</dbReference>
<proteinExistence type="predicted"/>
<protein>
    <submittedName>
        <fullName evidence="2">EAL domain-containing protein</fullName>
    </submittedName>
</protein>
<sequence>MPLTDLVQHLNNQHNSLPAGRFTARFRSSGDGQVFAHFANLALESVFLPITAMPSHRIHGHAAALRVYGLTTGNPVSADAVFVLPVDDQEFVYVDRLVRTLHALSYLARPLRGTLLLKVNRRHVMSVPTDHGLAFEEILRSCGLTPQQITLELDADGLDDVDHFARAVTAYRQRGYGIALSGFGRSSIDLSLVRALQPDIVKFDLLLLVSTRPLEGLIDEIHDVGAKVAIEGPNDIQWQPFAGNTRADLFQPRQPVERWVSSSQRHPGGATAALLGKKFHSC</sequence>
<evidence type="ECO:0000313" key="3">
    <source>
        <dbReference type="Proteomes" id="UP000706151"/>
    </source>
</evidence>
<dbReference type="PROSITE" id="PS50883">
    <property type="entry name" value="EAL"/>
    <property type="match status" value="1"/>
</dbReference>
<feature type="domain" description="EAL" evidence="1">
    <location>
        <begin position="27"/>
        <end position="278"/>
    </location>
</feature>
<reference evidence="2 3" key="1">
    <citation type="submission" date="2020-10" db="EMBL/GenBank/DDBJ databases">
        <title>Connecting structure to function with the recovery of over 1000 high-quality activated sludge metagenome-assembled genomes encoding full-length rRNA genes using long-read sequencing.</title>
        <authorList>
            <person name="Singleton C.M."/>
            <person name="Petriglieri F."/>
            <person name="Kristensen J.M."/>
            <person name="Kirkegaard R.H."/>
            <person name="Michaelsen T.Y."/>
            <person name="Andersen M.H."/>
            <person name="Karst S.M."/>
            <person name="Dueholm M.S."/>
            <person name="Nielsen P.H."/>
            <person name="Albertsen M."/>
        </authorList>
    </citation>
    <scope>NUCLEOTIDE SEQUENCE [LARGE SCALE GENOMIC DNA]</scope>
    <source>
        <strain evidence="2">Fred_18-Q3-R57-64_BAT3C.720</strain>
    </source>
</reference>